<feature type="domain" description="ABC transmembrane type-1" evidence="8">
    <location>
        <begin position="74"/>
        <end position="288"/>
    </location>
</feature>
<feature type="transmembrane region" description="Helical" evidence="7">
    <location>
        <begin position="237"/>
        <end position="258"/>
    </location>
</feature>
<dbReference type="PROSITE" id="PS50928">
    <property type="entry name" value="ABC_TM1"/>
    <property type="match status" value="1"/>
</dbReference>
<organism evidence="9 10">
    <name type="scientific">Microbacterium bandirmense</name>
    <dbReference type="NCBI Taxonomy" id="3122050"/>
    <lineage>
        <taxon>Bacteria</taxon>
        <taxon>Bacillati</taxon>
        <taxon>Actinomycetota</taxon>
        <taxon>Actinomycetes</taxon>
        <taxon>Micrococcales</taxon>
        <taxon>Microbacteriaceae</taxon>
        <taxon>Microbacterium</taxon>
    </lineage>
</organism>
<dbReference type="InterPro" id="IPR000515">
    <property type="entry name" value="MetI-like"/>
</dbReference>
<dbReference type="PANTHER" id="PTHR30193">
    <property type="entry name" value="ABC TRANSPORTER PERMEASE PROTEIN"/>
    <property type="match status" value="1"/>
</dbReference>
<dbReference type="PANTHER" id="PTHR30193:SF45">
    <property type="entry name" value="ABC TRANSPORTER PERMEASE PROTEIN"/>
    <property type="match status" value="1"/>
</dbReference>
<proteinExistence type="inferred from homology"/>
<dbReference type="Gene3D" id="1.10.3720.10">
    <property type="entry name" value="MetI-like"/>
    <property type="match status" value="1"/>
</dbReference>
<evidence type="ECO:0000256" key="5">
    <source>
        <dbReference type="ARBA" id="ARBA00022989"/>
    </source>
</evidence>
<evidence type="ECO:0000256" key="4">
    <source>
        <dbReference type="ARBA" id="ARBA00022692"/>
    </source>
</evidence>
<feature type="transmembrane region" description="Helical" evidence="7">
    <location>
        <begin position="79"/>
        <end position="99"/>
    </location>
</feature>
<evidence type="ECO:0000256" key="6">
    <source>
        <dbReference type="ARBA" id="ARBA00023136"/>
    </source>
</evidence>
<sequence length="298" mass="32083">MADPVSTVGRANRRLGWLFSSPALIAGLIVTVYPLVYLVASSLSRSTLGKPFQEFVGGDNFSAAMADGTFTGGLMRTTVFAIATALFQLVLGLGIALLMRQLTRGQNVIRTIILLPLLTPPVMAAVVWKLVLAPNGGILNAILLQTGITSEPISLLGSPVWAIVMVALADSWQWTPFVALIIYAGLLALPGTVYEAVQIDGAGPWQTFRHITLPMIMPTLTAVLLIKLIISFKIFDLVYVLTSGGPADASMLSGFLIFRTGLREFNVGYAAAQTLLFVIVVTIVTIPVTILRKRTRWE</sequence>
<keyword evidence="6 7" id="KW-0472">Membrane</keyword>
<feature type="transmembrane region" description="Helical" evidence="7">
    <location>
        <begin position="111"/>
        <end position="132"/>
    </location>
</feature>
<dbReference type="EMBL" id="JBBDGM010000014">
    <property type="protein sequence ID" value="MEJ1089513.1"/>
    <property type="molecule type" value="Genomic_DNA"/>
</dbReference>
<keyword evidence="10" id="KW-1185">Reference proteome</keyword>
<dbReference type="InterPro" id="IPR051393">
    <property type="entry name" value="ABC_transporter_permease"/>
</dbReference>
<evidence type="ECO:0000313" key="9">
    <source>
        <dbReference type="EMBL" id="MEJ1089513.1"/>
    </source>
</evidence>
<dbReference type="InterPro" id="IPR035906">
    <property type="entry name" value="MetI-like_sf"/>
</dbReference>
<evidence type="ECO:0000259" key="8">
    <source>
        <dbReference type="PROSITE" id="PS50928"/>
    </source>
</evidence>
<evidence type="ECO:0000256" key="7">
    <source>
        <dbReference type="RuleBase" id="RU363032"/>
    </source>
</evidence>
<evidence type="ECO:0000313" key="10">
    <source>
        <dbReference type="Proteomes" id="UP001371224"/>
    </source>
</evidence>
<feature type="transmembrane region" description="Helical" evidence="7">
    <location>
        <begin position="152"/>
        <end position="170"/>
    </location>
</feature>
<comment type="caution">
    <text evidence="9">The sequence shown here is derived from an EMBL/GenBank/DDBJ whole genome shotgun (WGS) entry which is preliminary data.</text>
</comment>
<evidence type="ECO:0000256" key="3">
    <source>
        <dbReference type="ARBA" id="ARBA00022475"/>
    </source>
</evidence>
<gene>
    <name evidence="9" type="ORF">WDU99_14445</name>
</gene>
<keyword evidence="3" id="KW-1003">Cell membrane</keyword>
<comment type="subcellular location">
    <subcellularLocation>
        <location evidence="1 7">Cell membrane</location>
        <topology evidence="1 7">Multi-pass membrane protein</topology>
    </subcellularLocation>
</comment>
<name>A0ABU8LEB3_9MICO</name>
<dbReference type="SUPFAM" id="SSF161098">
    <property type="entry name" value="MetI-like"/>
    <property type="match status" value="1"/>
</dbReference>
<accession>A0ABU8LEB3</accession>
<keyword evidence="5 7" id="KW-1133">Transmembrane helix</keyword>
<feature type="transmembrane region" description="Helical" evidence="7">
    <location>
        <begin position="211"/>
        <end position="230"/>
    </location>
</feature>
<dbReference type="RefSeq" id="WP_337333159.1">
    <property type="nucleotide sequence ID" value="NZ_JBBDGM010000014.1"/>
</dbReference>
<feature type="transmembrane region" description="Helical" evidence="7">
    <location>
        <begin position="270"/>
        <end position="291"/>
    </location>
</feature>
<keyword evidence="2 7" id="KW-0813">Transport</keyword>
<keyword evidence="4 7" id="KW-0812">Transmembrane</keyword>
<protein>
    <submittedName>
        <fullName evidence="9">Sugar ABC transporter permease</fullName>
    </submittedName>
</protein>
<dbReference type="CDD" id="cd06261">
    <property type="entry name" value="TM_PBP2"/>
    <property type="match status" value="1"/>
</dbReference>
<dbReference type="Pfam" id="PF00528">
    <property type="entry name" value="BPD_transp_1"/>
    <property type="match status" value="1"/>
</dbReference>
<comment type="similarity">
    <text evidence="7">Belongs to the binding-protein-dependent transport system permease family.</text>
</comment>
<feature type="transmembrane region" description="Helical" evidence="7">
    <location>
        <begin position="177"/>
        <end position="199"/>
    </location>
</feature>
<dbReference type="Proteomes" id="UP001371224">
    <property type="component" value="Unassembled WGS sequence"/>
</dbReference>
<evidence type="ECO:0000256" key="2">
    <source>
        <dbReference type="ARBA" id="ARBA00022448"/>
    </source>
</evidence>
<feature type="transmembrane region" description="Helical" evidence="7">
    <location>
        <begin position="15"/>
        <end position="40"/>
    </location>
</feature>
<reference evidence="9 10" key="1">
    <citation type="submission" date="2024-02" db="EMBL/GenBank/DDBJ databases">
        <authorList>
            <person name="Saticioglu I.B."/>
        </authorList>
    </citation>
    <scope>NUCLEOTIDE SEQUENCE [LARGE SCALE GENOMIC DNA]</scope>
    <source>
        <strain evidence="9 10">Mu-80</strain>
    </source>
</reference>
<evidence type="ECO:0000256" key="1">
    <source>
        <dbReference type="ARBA" id="ARBA00004651"/>
    </source>
</evidence>